<organism evidence="1">
    <name type="scientific">Myoviridae sp. ctZgq1</name>
    <dbReference type="NCBI Taxonomy" id="2826666"/>
    <lineage>
        <taxon>Viruses</taxon>
        <taxon>Duplodnaviria</taxon>
        <taxon>Heunggongvirae</taxon>
        <taxon>Uroviricota</taxon>
        <taxon>Caudoviricetes</taxon>
    </lineage>
</organism>
<evidence type="ECO:0000313" key="1">
    <source>
        <dbReference type="EMBL" id="DAD74618.1"/>
    </source>
</evidence>
<sequence>MSKTIKVKKKAEEIPYFAKIEDELKAQGVLLMDTDNLNIDRDYLVLPKNLTDITTRDLGEMLNAFTQQKIFQRTVMGRLELVIESAERRYYNASALMYEEYSKSKMSEKAKERLINQDPEVKKAHEFLNDKVNQLNMVSKSIANIEDAIFLLSREVTRRNSDFENENRSVNVRKNAGTR</sequence>
<accession>A0A8S5LXG9</accession>
<dbReference type="EMBL" id="BK014762">
    <property type="protein sequence ID" value="DAD74618.1"/>
    <property type="molecule type" value="Genomic_DNA"/>
</dbReference>
<proteinExistence type="predicted"/>
<protein>
    <submittedName>
        <fullName evidence="1">Uncharacterized protein</fullName>
    </submittedName>
</protein>
<reference evidence="1" key="1">
    <citation type="journal article" date="2021" name="Proc. Natl. Acad. Sci. U.S.A.">
        <title>A Catalog of Tens of Thousands of Viruses from Human Metagenomes Reveals Hidden Associations with Chronic Diseases.</title>
        <authorList>
            <person name="Tisza M.J."/>
            <person name="Buck C.B."/>
        </authorList>
    </citation>
    <scope>NUCLEOTIDE SEQUENCE</scope>
    <source>
        <strain evidence="1">CtZgq1</strain>
    </source>
</reference>
<name>A0A8S5LXG9_9CAUD</name>